<dbReference type="PROSITE" id="PS50109">
    <property type="entry name" value="HIS_KIN"/>
    <property type="match status" value="1"/>
</dbReference>
<dbReference type="InterPro" id="IPR036890">
    <property type="entry name" value="HATPase_C_sf"/>
</dbReference>
<feature type="transmembrane region" description="Helical" evidence="10">
    <location>
        <begin position="74"/>
        <end position="90"/>
    </location>
</feature>
<evidence type="ECO:0000256" key="2">
    <source>
        <dbReference type="ARBA" id="ARBA00012438"/>
    </source>
</evidence>
<evidence type="ECO:0000256" key="4">
    <source>
        <dbReference type="ARBA" id="ARBA00022679"/>
    </source>
</evidence>
<evidence type="ECO:0000256" key="1">
    <source>
        <dbReference type="ARBA" id="ARBA00000085"/>
    </source>
</evidence>
<keyword evidence="10" id="KW-0812">Transmembrane</keyword>
<feature type="coiled-coil region" evidence="9">
    <location>
        <begin position="145"/>
        <end position="179"/>
    </location>
</feature>
<dbReference type="InterPro" id="IPR005467">
    <property type="entry name" value="His_kinase_dom"/>
</dbReference>
<sequence>MSIFRYIIFGLLILGLITFGKSDIDARGIILLLLFIINSNLRFFAFRNRSAFVFISLILEILLSNIIYEHYGGIALFYFIPSIFDGVLYLKDKRALIIGLIIYLIIIFMTKDISLEILTLNIGVVTILFFISYYIKYEYRQKIAAEKLYFRLKASEEKLKKANMELEMYADSIKELTAMRERNRISREIHDSVGHCLSTIIIQLGAIGKMAKKDGEIASSMAENLREFAKAGLEEIRMAIRELKPVEMEKYEPIIAIENLTKQFSKLTGIDVNLGFSKETKPLTNEQFTVVYRVMQEFLSNSVRHGKATKVKVFMNFNDDQLIITLKDNGIGTDNLKKGMGLTNIWERVGELGGEVEYSTAKGKGFLLRVVISLKKEYIGEQYEYNQGFNSR</sequence>
<dbReference type="Proteomes" id="UP000198828">
    <property type="component" value="Unassembled WGS sequence"/>
</dbReference>
<dbReference type="PANTHER" id="PTHR24421:SF10">
    <property type="entry name" value="NITRATE_NITRITE SENSOR PROTEIN NARQ"/>
    <property type="match status" value="1"/>
</dbReference>
<feature type="transmembrane region" description="Helical" evidence="10">
    <location>
        <begin position="49"/>
        <end position="68"/>
    </location>
</feature>
<reference evidence="12 13" key="1">
    <citation type="submission" date="2016-10" db="EMBL/GenBank/DDBJ databases">
        <authorList>
            <person name="de Groot N.N."/>
        </authorList>
    </citation>
    <scope>NUCLEOTIDE SEQUENCE [LARGE SCALE GENOMIC DNA]</scope>
    <source>
        <strain evidence="12 13">DSM 23310</strain>
    </source>
</reference>
<feature type="transmembrane region" description="Helical" evidence="10">
    <location>
        <begin position="95"/>
        <end position="111"/>
    </location>
</feature>
<evidence type="ECO:0000256" key="6">
    <source>
        <dbReference type="ARBA" id="ARBA00022777"/>
    </source>
</evidence>
<dbReference type="Gene3D" id="3.30.565.10">
    <property type="entry name" value="Histidine kinase-like ATPase, C-terminal domain"/>
    <property type="match status" value="1"/>
</dbReference>
<evidence type="ECO:0000256" key="7">
    <source>
        <dbReference type="ARBA" id="ARBA00022840"/>
    </source>
</evidence>
<dbReference type="GO" id="GO:0016020">
    <property type="term" value="C:membrane"/>
    <property type="evidence" value="ECO:0007669"/>
    <property type="project" value="InterPro"/>
</dbReference>
<name>A0A1H2Q673_9FIRM</name>
<keyword evidence="10" id="KW-1133">Transmembrane helix</keyword>
<protein>
    <recommendedName>
        <fullName evidence="2">histidine kinase</fullName>
        <ecNumber evidence="2">2.7.13.3</ecNumber>
    </recommendedName>
</protein>
<dbReference type="Pfam" id="PF02518">
    <property type="entry name" value="HATPase_c"/>
    <property type="match status" value="1"/>
</dbReference>
<organism evidence="12 13">
    <name type="scientific">Tepidimicrobium xylanilyticum</name>
    <dbReference type="NCBI Taxonomy" id="1123352"/>
    <lineage>
        <taxon>Bacteria</taxon>
        <taxon>Bacillati</taxon>
        <taxon>Bacillota</taxon>
        <taxon>Tissierellia</taxon>
        <taxon>Tissierellales</taxon>
        <taxon>Tepidimicrobiaceae</taxon>
        <taxon>Tepidimicrobium</taxon>
    </lineage>
</organism>
<keyword evidence="5" id="KW-0547">Nucleotide-binding</keyword>
<evidence type="ECO:0000256" key="5">
    <source>
        <dbReference type="ARBA" id="ARBA00022741"/>
    </source>
</evidence>
<keyword evidence="10" id="KW-0472">Membrane</keyword>
<keyword evidence="4" id="KW-0808">Transferase</keyword>
<dbReference type="PANTHER" id="PTHR24421">
    <property type="entry name" value="NITRATE/NITRITE SENSOR PROTEIN NARX-RELATED"/>
    <property type="match status" value="1"/>
</dbReference>
<dbReference type="SUPFAM" id="SSF55874">
    <property type="entry name" value="ATPase domain of HSP90 chaperone/DNA topoisomerase II/histidine kinase"/>
    <property type="match status" value="1"/>
</dbReference>
<feature type="transmembrane region" description="Helical" evidence="10">
    <location>
        <begin position="6"/>
        <end position="37"/>
    </location>
</feature>
<feature type="domain" description="Histidine kinase" evidence="11">
    <location>
        <begin position="192"/>
        <end position="376"/>
    </location>
</feature>
<dbReference type="InterPro" id="IPR003594">
    <property type="entry name" value="HATPase_dom"/>
</dbReference>
<evidence type="ECO:0000256" key="10">
    <source>
        <dbReference type="SAM" id="Phobius"/>
    </source>
</evidence>
<evidence type="ECO:0000256" key="3">
    <source>
        <dbReference type="ARBA" id="ARBA00022553"/>
    </source>
</evidence>
<dbReference type="GO" id="GO:0005524">
    <property type="term" value="F:ATP binding"/>
    <property type="evidence" value="ECO:0007669"/>
    <property type="project" value="UniProtKB-KW"/>
</dbReference>
<dbReference type="CDD" id="cd16917">
    <property type="entry name" value="HATPase_UhpB-NarQ-NarX-like"/>
    <property type="match status" value="1"/>
</dbReference>
<keyword evidence="13" id="KW-1185">Reference proteome</keyword>
<dbReference type="InterPro" id="IPR050482">
    <property type="entry name" value="Sensor_HK_TwoCompSys"/>
</dbReference>
<dbReference type="InterPro" id="IPR011712">
    <property type="entry name" value="Sig_transdc_His_kin_sub3_dim/P"/>
</dbReference>
<evidence type="ECO:0000313" key="13">
    <source>
        <dbReference type="Proteomes" id="UP000198828"/>
    </source>
</evidence>
<gene>
    <name evidence="12" type="ORF">SAMN05660923_00069</name>
</gene>
<keyword evidence="9" id="KW-0175">Coiled coil</keyword>
<keyword evidence="6 12" id="KW-0418">Kinase</keyword>
<keyword evidence="7" id="KW-0067">ATP-binding</keyword>
<dbReference type="EMBL" id="FNNG01000001">
    <property type="protein sequence ID" value="SDW02666.1"/>
    <property type="molecule type" value="Genomic_DNA"/>
</dbReference>
<dbReference type="Gene3D" id="1.20.5.1930">
    <property type="match status" value="1"/>
</dbReference>
<evidence type="ECO:0000313" key="12">
    <source>
        <dbReference type="EMBL" id="SDW02666.1"/>
    </source>
</evidence>
<evidence type="ECO:0000256" key="8">
    <source>
        <dbReference type="ARBA" id="ARBA00023012"/>
    </source>
</evidence>
<evidence type="ECO:0000259" key="11">
    <source>
        <dbReference type="PROSITE" id="PS50109"/>
    </source>
</evidence>
<feature type="transmembrane region" description="Helical" evidence="10">
    <location>
        <begin position="117"/>
        <end position="135"/>
    </location>
</feature>
<dbReference type="EC" id="2.7.13.3" evidence="2"/>
<proteinExistence type="predicted"/>
<dbReference type="GO" id="GO:0046983">
    <property type="term" value="F:protein dimerization activity"/>
    <property type="evidence" value="ECO:0007669"/>
    <property type="project" value="InterPro"/>
</dbReference>
<dbReference type="AlphaFoldDB" id="A0A1H2Q673"/>
<evidence type="ECO:0000256" key="9">
    <source>
        <dbReference type="SAM" id="Coils"/>
    </source>
</evidence>
<dbReference type="OrthoDB" id="9781904at2"/>
<dbReference type="GO" id="GO:0000155">
    <property type="term" value="F:phosphorelay sensor kinase activity"/>
    <property type="evidence" value="ECO:0007669"/>
    <property type="project" value="InterPro"/>
</dbReference>
<keyword evidence="8" id="KW-0902">Two-component regulatory system</keyword>
<dbReference type="Pfam" id="PF07730">
    <property type="entry name" value="HisKA_3"/>
    <property type="match status" value="1"/>
</dbReference>
<accession>A0A1H2Q673</accession>
<keyword evidence="3" id="KW-0597">Phosphoprotein</keyword>
<comment type="catalytic activity">
    <reaction evidence="1">
        <text>ATP + protein L-histidine = ADP + protein N-phospho-L-histidine.</text>
        <dbReference type="EC" id="2.7.13.3"/>
    </reaction>
</comment>